<accession>K5W127</accession>
<keyword evidence="4" id="KW-1185">Reference proteome</keyword>
<gene>
    <name evidence="3" type="ORF">PHACADRAFT_206452</name>
</gene>
<dbReference type="KEGG" id="pco:PHACADRAFT_206452"/>
<dbReference type="HOGENOM" id="CLU_053360_4_1_1"/>
<sequence length="205" mass="22833">MSSDLVPMLSQTIISNDMTFAVAVLLVTRVPMIVADLFVLILTWKKTYRQYREARALSIKSPLTTCLIKDGTIYFSQVSIPIAFIVPLLTATTSILLALNFSQLMSIYFNSISSISSFTGVMPQILICRLMMNLRQLSLGRSATSEVKTSQQLVSLHMPTFNNDATPSFMGNIGEPLDHDQDDRGDDVHVSKEQPVPRTEEELDV</sequence>
<protein>
    <submittedName>
        <fullName evidence="3">Uncharacterized protein</fullName>
    </submittedName>
</protein>
<dbReference type="GeneID" id="18912491"/>
<feature type="region of interest" description="Disordered" evidence="1">
    <location>
        <begin position="169"/>
        <end position="205"/>
    </location>
</feature>
<feature type="transmembrane region" description="Helical" evidence="2">
    <location>
        <begin position="107"/>
        <end position="132"/>
    </location>
</feature>
<dbReference type="AlphaFoldDB" id="K5W127"/>
<evidence type="ECO:0000313" key="3">
    <source>
        <dbReference type="EMBL" id="EKM57553.1"/>
    </source>
</evidence>
<dbReference type="Proteomes" id="UP000008370">
    <property type="component" value="Unassembled WGS sequence"/>
</dbReference>
<feature type="compositionally biased region" description="Basic and acidic residues" evidence="1">
    <location>
        <begin position="176"/>
        <end position="192"/>
    </location>
</feature>
<dbReference type="InParanoid" id="K5W127"/>
<dbReference type="RefSeq" id="XP_007392901.1">
    <property type="nucleotide sequence ID" value="XM_007392839.1"/>
</dbReference>
<dbReference type="EMBL" id="JH930470">
    <property type="protein sequence ID" value="EKM57553.1"/>
    <property type="molecule type" value="Genomic_DNA"/>
</dbReference>
<reference evidence="3 4" key="1">
    <citation type="journal article" date="2012" name="BMC Genomics">
        <title>Comparative genomics of the white-rot fungi, Phanerochaete carnosa and P. chrysosporium, to elucidate the genetic basis of the distinct wood types they colonize.</title>
        <authorList>
            <person name="Suzuki H."/>
            <person name="MacDonald J."/>
            <person name="Syed K."/>
            <person name="Salamov A."/>
            <person name="Hori C."/>
            <person name="Aerts A."/>
            <person name="Henrissat B."/>
            <person name="Wiebenga A."/>
            <person name="vanKuyk P.A."/>
            <person name="Barry K."/>
            <person name="Lindquist E."/>
            <person name="LaButti K."/>
            <person name="Lapidus A."/>
            <person name="Lucas S."/>
            <person name="Coutinho P."/>
            <person name="Gong Y."/>
            <person name="Samejima M."/>
            <person name="Mahadevan R."/>
            <person name="Abou-Zaid M."/>
            <person name="de Vries R.P."/>
            <person name="Igarashi K."/>
            <person name="Yadav J.S."/>
            <person name="Grigoriev I.V."/>
            <person name="Master E.R."/>
        </authorList>
    </citation>
    <scope>NUCLEOTIDE SEQUENCE [LARGE SCALE GENOMIC DNA]</scope>
    <source>
        <strain evidence="3 4">HHB-10118-sp</strain>
    </source>
</reference>
<feature type="transmembrane region" description="Helical" evidence="2">
    <location>
        <begin position="78"/>
        <end position="101"/>
    </location>
</feature>
<evidence type="ECO:0000256" key="2">
    <source>
        <dbReference type="SAM" id="Phobius"/>
    </source>
</evidence>
<dbReference type="STRING" id="650164.K5W127"/>
<dbReference type="OrthoDB" id="2745317at2759"/>
<organism evidence="3 4">
    <name type="scientific">Phanerochaete carnosa (strain HHB-10118-sp)</name>
    <name type="common">White-rot fungus</name>
    <name type="synonym">Peniophora carnosa</name>
    <dbReference type="NCBI Taxonomy" id="650164"/>
    <lineage>
        <taxon>Eukaryota</taxon>
        <taxon>Fungi</taxon>
        <taxon>Dikarya</taxon>
        <taxon>Basidiomycota</taxon>
        <taxon>Agaricomycotina</taxon>
        <taxon>Agaricomycetes</taxon>
        <taxon>Polyporales</taxon>
        <taxon>Phanerochaetaceae</taxon>
        <taxon>Phanerochaete</taxon>
    </lineage>
</organism>
<name>K5W127_PHACS</name>
<keyword evidence="2" id="KW-1133">Transmembrane helix</keyword>
<feature type="transmembrane region" description="Helical" evidence="2">
    <location>
        <begin position="20"/>
        <end position="42"/>
    </location>
</feature>
<keyword evidence="2" id="KW-0812">Transmembrane</keyword>
<evidence type="ECO:0000313" key="4">
    <source>
        <dbReference type="Proteomes" id="UP000008370"/>
    </source>
</evidence>
<keyword evidence="2" id="KW-0472">Membrane</keyword>
<proteinExistence type="predicted"/>
<evidence type="ECO:0000256" key="1">
    <source>
        <dbReference type="SAM" id="MobiDB-lite"/>
    </source>
</evidence>